<name>A0A2W2HA49_9ACTN</name>
<protein>
    <submittedName>
        <fullName evidence="6">IS5/IS1182 family transposase</fullName>
    </submittedName>
</protein>
<evidence type="ECO:0000313" key="6">
    <source>
        <dbReference type="EMBL" id="PZG47000.1"/>
    </source>
</evidence>
<evidence type="ECO:0000256" key="2">
    <source>
        <dbReference type="ARBA" id="ARBA00022723"/>
    </source>
</evidence>
<dbReference type="InterPro" id="IPR027805">
    <property type="entry name" value="Transposase_HTH_dom"/>
</dbReference>
<dbReference type="Pfam" id="PF13359">
    <property type="entry name" value="DDE_Tnp_4"/>
    <property type="match status" value="1"/>
</dbReference>
<organism evidence="6 7">
    <name type="scientific">Spongiactinospora gelatinilytica</name>
    <dbReference type="NCBI Taxonomy" id="2666298"/>
    <lineage>
        <taxon>Bacteria</taxon>
        <taxon>Bacillati</taxon>
        <taxon>Actinomycetota</taxon>
        <taxon>Actinomycetes</taxon>
        <taxon>Streptosporangiales</taxon>
        <taxon>Streptosporangiaceae</taxon>
        <taxon>Spongiactinospora</taxon>
    </lineage>
</organism>
<dbReference type="Proteomes" id="UP000248544">
    <property type="component" value="Unassembled WGS sequence"/>
</dbReference>
<dbReference type="AlphaFoldDB" id="A0A2W2HA49"/>
<evidence type="ECO:0000256" key="1">
    <source>
        <dbReference type="ARBA" id="ARBA00001968"/>
    </source>
</evidence>
<evidence type="ECO:0000259" key="4">
    <source>
        <dbReference type="Pfam" id="PF13359"/>
    </source>
</evidence>
<feature type="region of interest" description="Disordered" evidence="3">
    <location>
        <begin position="193"/>
        <end position="215"/>
    </location>
</feature>
<reference evidence="6 7" key="1">
    <citation type="submission" date="2018-01" db="EMBL/GenBank/DDBJ databases">
        <title>Draft genome sequence of Sphaerisporangium sp. 7K107.</title>
        <authorList>
            <person name="Sahin N."/>
            <person name="Saygin H."/>
            <person name="Ay H."/>
        </authorList>
    </citation>
    <scope>NUCLEOTIDE SEQUENCE [LARGE SCALE GENOMIC DNA]</scope>
    <source>
        <strain evidence="6 7">7K107</strain>
    </source>
</reference>
<proteinExistence type="predicted"/>
<keyword evidence="7" id="KW-1185">Reference proteome</keyword>
<accession>A0A2W2HA49</accession>
<comment type="cofactor">
    <cofactor evidence="1">
        <name>a divalent metal cation</name>
        <dbReference type="ChEBI" id="CHEBI:60240"/>
    </cofactor>
</comment>
<dbReference type="EMBL" id="POUA01000090">
    <property type="protein sequence ID" value="PZG47000.1"/>
    <property type="molecule type" value="Genomic_DNA"/>
</dbReference>
<gene>
    <name evidence="6" type="ORF">C1I98_13825</name>
</gene>
<feature type="domain" description="Transposase Helix-turn-helix" evidence="5">
    <location>
        <begin position="34"/>
        <end position="85"/>
    </location>
</feature>
<evidence type="ECO:0000259" key="5">
    <source>
        <dbReference type="Pfam" id="PF13613"/>
    </source>
</evidence>
<dbReference type="Pfam" id="PF13613">
    <property type="entry name" value="HTH_Tnp_4"/>
    <property type="match status" value="1"/>
</dbReference>
<dbReference type="InterPro" id="IPR027806">
    <property type="entry name" value="HARBI1_dom"/>
</dbReference>
<feature type="domain" description="DDE Tnp4" evidence="4">
    <location>
        <begin position="104"/>
        <end position="248"/>
    </location>
</feature>
<dbReference type="RefSeq" id="WP_111167589.1">
    <property type="nucleotide sequence ID" value="NZ_POUA01000090.1"/>
</dbReference>
<evidence type="ECO:0000256" key="3">
    <source>
        <dbReference type="SAM" id="MobiDB-lite"/>
    </source>
</evidence>
<comment type="caution">
    <text evidence="6">The sequence shown here is derived from an EMBL/GenBank/DDBJ whole genome shotgun (WGS) entry which is preliminary data.</text>
</comment>
<evidence type="ECO:0000313" key="7">
    <source>
        <dbReference type="Proteomes" id="UP000248544"/>
    </source>
</evidence>
<sequence length="254" mass="28094">MLFYRAALPLSSHTLNYLAGILRRHRRQINSTPRRLTPGRQAMLVLVHLRKGETYAELAAGFAIGLATAWRYVTEAIALLAARSPRLDQALRAAERAGYPYLILDGTLIPIDRVAADRPFYSGKHKRHGMNIQVLAAPDGTPLWTSGSLPGSTHDLTAARIWGILRRLKASGLVTLADKAYVGAGEHVLVPYKGKDKPQSQKDANSAHAKLRGPGERANAQLKTWHLLRKLRCCPRRAGQLVKAILVLQLRETR</sequence>
<dbReference type="GO" id="GO:0046872">
    <property type="term" value="F:metal ion binding"/>
    <property type="evidence" value="ECO:0007669"/>
    <property type="project" value="UniProtKB-KW"/>
</dbReference>
<keyword evidence="2" id="KW-0479">Metal-binding</keyword>